<organism evidence="2 3">
    <name type="scientific">Malassezia cuniculi</name>
    <dbReference type="NCBI Taxonomy" id="948313"/>
    <lineage>
        <taxon>Eukaryota</taxon>
        <taxon>Fungi</taxon>
        <taxon>Dikarya</taxon>
        <taxon>Basidiomycota</taxon>
        <taxon>Ustilaginomycotina</taxon>
        <taxon>Malasseziomycetes</taxon>
        <taxon>Malasseziales</taxon>
        <taxon>Malasseziaceae</taxon>
        <taxon>Malassezia</taxon>
    </lineage>
</organism>
<dbReference type="Proteomes" id="UP001219933">
    <property type="component" value="Chromosome 5"/>
</dbReference>
<dbReference type="EMBL" id="CP119881">
    <property type="protein sequence ID" value="WFD36803.1"/>
    <property type="molecule type" value="Genomic_DNA"/>
</dbReference>
<feature type="compositionally biased region" description="Polar residues" evidence="1">
    <location>
        <begin position="157"/>
        <end position="170"/>
    </location>
</feature>
<feature type="compositionally biased region" description="Low complexity" evidence="1">
    <location>
        <begin position="375"/>
        <end position="384"/>
    </location>
</feature>
<accession>A0AAF0F228</accession>
<evidence type="ECO:0000313" key="2">
    <source>
        <dbReference type="EMBL" id="WFD36803.1"/>
    </source>
</evidence>
<proteinExistence type="predicted"/>
<feature type="compositionally biased region" description="Low complexity" evidence="1">
    <location>
        <begin position="91"/>
        <end position="113"/>
    </location>
</feature>
<sequence>MHMFLPHAEDTADSHDFGADLGGSDFGLFSSIDDPLDMGLQNAQNAFLRRIRNQEPDLLPSASDFDLKNDPLLFAKGDSWLGTPTLGEPFGALESNSSASSLTSAGTAAPSSSQRDLRVDEEPHPHASPNTPTLINSSPDLVAGDGTALDGRRISPTRATSPETLSSPLSRDNLAMPPGSMPMGMMPVHERAFAMHRMSMPTLSMNMSQWPPSSHPAHTKSIDLGNPELDISRMRLNSLSSPQGQDTPLGAAFSESTSFMPQSLIEPLRSPHLLRSPHMLRNSASTVGFGHSHSNSSRHGHGHGTETPPIFGMQSQPYPLFVDPLSTNALTMGAMQNSPKTPQTPRGAASPMRRGRPMAGRAPRKAQSTPHFELQQQQQQQQQQHNEISPNKARGNKGLRKIASNRRMAATYISQSMGTEPTRRQGRLQMSGSMAALRQASSLQASLRQPPMQRRPMTLSFVNYGIEDAEELCAAVAPSGSYKVPLRGHDERDSSDQDDAAQQSDAKSQ</sequence>
<feature type="region of interest" description="Disordered" evidence="1">
    <location>
        <begin position="91"/>
        <end position="183"/>
    </location>
</feature>
<name>A0AAF0F228_9BASI</name>
<gene>
    <name evidence="2" type="ORF">MCUN1_003693</name>
</gene>
<feature type="compositionally biased region" description="Low complexity" evidence="1">
    <location>
        <begin position="500"/>
        <end position="509"/>
    </location>
</feature>
<evidence type="ECO:0000313" key="3">
    <source>
        <dbReference type="Proteomes" id="UP001219933"/>
    </source>
</evidence>
<keyword evidence="3" id="KW-1185">Reference proteome</keyword>
<feature type="region of interest" description="Disordered" evidence="1">
    <location>
        <begin position="284"/>
        <end position="316"/>
    </location>
</feature>
<feature type="compositionally biased region" description="Polar residues" evidence="1">
    <location>
        <begin position="332"/>
        <end position="344"/>
    </location>
</feature>
<feature type="region of interest" description="Disordered" evidence="1">
    <location>
        <begin position="332"/>
        <end position="398"/>
    </location>
</feature>
<reference evidence="2" key="1">
    <citation type="submission" date="2023-03" db="EMBL/GenBank/DDBJ databases">
        <title>Mating type loci evolution in Malassezia.</title>
        <authorList>
            <person name="Coelho M.A."/>
        </authorList>
    </citation>
    <scope>NUCLEOTIDE SEQUENCE</scope>
    <source>
        <strain evidence="2">CBS 11721</strain>
    </source>
</reference>
<evidence type="ECO:0000256" key="1">
    <source>
        <dbReference type="SAM" id="MobiDB-lite"/>
    </source>
</evidence>
<feature type="region of interest" description="Disordered" evidence="1">
    <location>
        <begin position="481"/>
        <end position="509"/>
    </location>
</feature>
<dbReference type="AlphaFoldDB" id="A0AAF0F228"/>
<feature type="compositionally biased region" description="Basic and acidic residues" evidence="1">
    <location>
        <begin position="115"/>
        <end position="125"/>
    </location>
</feature>
<feature type="compositionally biased region" description="Polar residues" evidence="1">
    <location>
        <begin position="128"/>
        <end position="139"/>
    </location>
</feature>
<protein>
    <submittedName>
        <fullName evidence="2">Uncharacterized protein</fullName>
    </submittedName>
</protein>